<dbReference type="EMBL" id="CADCUX010000455">
    <property type="protein sequence ID" value="CAA9423067.1"/>
    <property type="molecule type" value="Genomic_DNA"/>
</dbReference>
<accession>A0A6J4PYC7</accession>
<sequence length="25" mass="2828">WPRKPPAGRPSASWRCRWTCSIASA</sequence>
<feature type="non-terminal residue" evidence="1">
    <location>
        <position position="25"/>
    </location>
</feature>
<name>A0A6J4PYC7_9BURK</name>
<feature type="non-terminal residue" evidence="1">
    <location>
        <position position="1"/>
    </location>
</feature>
<organism evidence="1">
    <name type="scientific">uncultured Ramlibacter sp</name>
    <dbReference type="NCBI Taxonomy" id="260755"/>
    <lineage>
        <taxon>Bacteria</taxon>
        <taxon>Pseudomonadati</taxon>
        <taxon>Pseudomonadota</taxon>
        <taxon>Betaproteobacteria</taxon>
        <taxon>Burkholderiales</taxon>
        <taxon>Comamonadaceae</taxon>
        <taxon>Ramlibacter</taxon>
        <taxon>environmental samples</taxon>
    </lineage>
</organism>
<protein>
    <submittedName>
        <fullName evidence="1">Transcriptional regulator, AcrR family</fullName>
    </submittedName>
</protein>
<dbReference type="AlphaFoldDB" id="A0A6J4PYC7"/>
<evidence type="ECO:0000313" key="1">
    <source>
        <dbReference type="EMBL" id="CAA9423067.1"/>
    </source>
</evidence>
<gene>
    <name evidence="1" type="ORF">AVDCRST_MAG51-2148</name>
</gene>
<reference evidence="1" key="1">
    <citation type="submission" date="2020-02" db="EMBL/GenBank/DDBJ databases">
        <authorList>
            <person name="Meier V. D."/>
        </authorList>
    </citation>
    <scope>NUCLEOTIDE SEQUENCE</scope>
    <source>
        <strain evidence="1">AVDCRST_MAG51</strain>
    </source>
</reference>
<proteinExistence type="predicted"/>